<dbReference type="EMBL" id="CAEY01000449">
    <property type="status" value="NOT_ANNOTATED_CDS"/>
    <property type="molecule type" value="Genomic_DNA"/>
</dbReference>
<reference evidence="2" key="1">
    <citation type="submission" date="2011-08" db="EMBL/GenBank/DDBJ databases">
        <authorList>
            <person name="Rombauts S."/>
        </authorList>
    </citation>
    <scope>NUCLEOTIDE SEQUENCE</scope>
    <source>
        <strain evidence="2">London</strain>
    </source>
</reference>
<evidence type="ECO:0000313" key="2">
    <source>
        <dbReference type="Proteomes" id="UP000015104"/>
    </source>
</evidence>
<dbReference type="HOGENOM" id="CLU_3419618_0_0_1"/>
<organism evidence="1 2">
    <name type="scientific">Tetranychus urticae</name>
    <name type="common">Two-spotted spider mite</name>
    <dbReference type="NCBI Taxonomy" id="32264"/>
    <lineage>
        <taxon>Eukaryota</taxon>
        <taxon>Metazoa</taxon>
        <taxon>Ecdysozoa</taxon>
        <taxon>Arthropoda</taxon>
        <taxon>Chelicerata</taxon>
        <taxon>Arachnida</taxon>
        <taxon>Acari</taxon>
        <taxon>Acariformes</taxon>
        <taxon>Trombidiformes</taxon>
        <taxon>Prostigmata</taxon>
        <taxon>Eleutherengona</taxon>
        <taxon>Raphignathae</taxon>
        <taxon>Tetranychoidea</taxon>
        <taxon>Tetranychidae</taxon>
        <taxon>Tetranychus</taxon>
    </lineage>
</organism>
<dbReference type="EnsemblMetazoa" id="tetur01g07100.1">
    <property type="protein sequence ID" value="tetur01g07100.1"/>
    <property type="gene ID" value="tetur01g07100"/>
</dbReference>
<dbReference type="AlphaFoldDB" id="T1JRJ4"/>
<protein>
    <submittedName>
        <fullName evidence="1">Uncharacterized protein</fullName>
    </submittedName>
</protein>
<name>T1JRJ4_TETUR</name>
<accession>T1JRJ4</accession>
<keyword evidence="2" id="KW-1185">Reference proteome</keyword>
<sequence>MFRSMVNKAVIKTLDSNILVLSAVV</sequence>
<proteinExistence type="predicted"/>
<evidence type="ECO:0000313" key="1">
    <source>
        <dbReference type="EnsemblMetazoa" id="tetur01g07100.1"/>
    </source>
</evidence>
<dbReference type="Proteomes" id="UP000015104">
    <property type="component" value="Unassembled WGS sequence"/>
</dbReference>
<reference evidence="1" key="2">
    <citation type="submission" date="2015-06" db="UniProtKB">
        <authorList>
            <consortium name="EnsemblMetazoa"/>
        </authorList>
    </citation>
    <scope>IDENTIFICATION</scope>
</reference>